<dbReference type="InterPro" id="IPR043502">
    <property type="entry name" value="DNA/RNA_pol_sf"/>
</dbReference>
<reference evidence="1 2" key="1">
    <citation type="journal article" date="2014" name="Nat. Genet.">
        <title>Genome and transcriptome of the porcine whipworm Trichuris suis.</title>
        <authorList>
            <person name="Jex A.R."/>
            <person name="Nejsum P."/>
            <person name="Schwarz E.M."/>
            <person name="Hu L."/>
            <person name="Young N.D."/>
            <person name="Hall R.S."/>
            <person name="Korhonen P.K."/>
            <person name="Liao S."/>
            <person name="Thamsborg S."/>
            <person name="Xia J."/>
            <person name="Xu P."/>
            <person name="Wang S."/>
            <person name="Scheerlinck J.P."/>
            <person name="Hofmann A."/>
            <person name="Sternberg P.W."/>
            <person name="Wang J."/>
            <person name="Gasser R.B."/>
        </authorList>
    </citation>
    <scope>NUCLEOTIDE SEQUENCE [LARGE SCALE GENOMIC DNA]</scope>
    <source>
        <strain evidence="1">DCEP-RM93M</strain>
    </source>
</reference>
<dbReference type="SUPFAM" id="SSF56672">
    <property type="entry name" value="DNA/RNA polymerases"/>
    <property type="match status" value="1"/>
</dbReference>
<keyword evidence="2" id="KW-1185">Reference proteome</keyword>
<dbReference type="AlphaFoldDB" id="A0A085LR86"/>
<gene>
    <name evidence="1" type="ORF">M513_11643</name>
</gene>
<dbReference type="EMBL" id="KL363325">
    <property type="protein sequence ID" value="KFD47482.1"/>
    <property type="molecule type" value="Genomic_DNA"/>
</dbReference>
<protein>
    <recommendedName>
        <fullName evidence="3">Reverse transcriptase/retrotransposon-derived protein RNase H-like domain-containing protein</fullName>
    </recommendedName>
</protein>
<evidence type="ECO:0008006" key="3">
    <source>
        <dbReference type="Google" id="ProtNLM"/>
    </source>
</evidence>
<organism evidence="1 2">
    <name type="scientific">Trichuris suis</name>
    <name type="common">pig whipworm</name>
    <dbReference type="NCBI Taxonomy" id="68888"/>
    <lineage>
        <taxon>Eukaryota</taxon>
        <taxon>Metazoa</taxon>
        <taxon>Ecdysozoa</taxon>
        <taxon>Nematoda</taxon>
        <taxon>Enoplea</taxon>
        <taxon>Dorylaimia</taxon>
        <taxon>Trichinellida</taxon>
        <taxon>Trichuridae</taxon>
        <taxon>Trichuris</taxon>
    </lineage>
</organism>
<evidence type="ECO:0000313" key="2">
    <source>
        <dbReference type="Proteomes" id="UP000030764"/>
    </source>
</evidence>
<name>A0A085LR86_9BILA</name>
<sequence length="144" mass="16065">MRQKFSWTFVIADVQQPIIGADFLRHFTLLVDMRHHRLIDATNYVVSSEEGSSAKRVYSLCLRSTPEAATSILSAFPSLTSCMTPADTASHPIQHHIVTTGPPVYARARRLPPDRLRAAKKEFELLVQMGIARPSSSCWASGKR</sequence>
<proteinExistence type="predicted"/>
<evidence type="ECO:0000313" key="1">
    <source>
        <dbReference type="EMBL" id="KFD47482.1"/>
    </source>
</evidence>
<dbReference type="Proteomes" id="UP000030764">
    <property type="component" value="Unassembled WGS sequence"/>
</dbReference>
<dbReference type="Gene3D" id="3.10.10.10">
    <property type="entry name" value="HIV Type 1 Reverse Transcriptase, subunit A, domain 1"/>
    <property type="match status" value="1"/>
</dbReference>
<accession>A0A085LR86</accession>